<feature type="transmembrane region" description="Helical" evidence="1">
    <location>
        <begin position="217"/>
        <end position="238"/>
    </location>
</feature>
<feature type="transmembrane region" description="Helical" evidence="1">
    <location>
        <begin position="278"/>
        <end position="296"/>
    </location>
</feature>
<keyword evidence="1" id="KW-0472">Membrane</keyword>
<evidence type="ECO:0000313" key="2">
    <source>
        <dbReference type="EMBL" id="KAF6022424.1"/>
    </source>
</evidence>
<dbReference type="SUPFAM" id="SSF81321">
    <property type="entry name" value="Family A G protein-coupled receptor-like"/>
    <property type="match status" value="1"/>
</dbReference>
<protein>
    <recommendedName>
        <fullName evidence="4">G-protein coupled receptors family 1 profile domain-containing protein</fullName>
    </recommendedName>
</protein>
<dbReference type="Proteomes" id="UP000593567">
    <property type="component" value="Unassembled WGS sequence"/>
</dbReference>
<feature type="transmembrane region" description="Helical" evidence="1">
    <location>
        <begin position="113"/>
        <end position="137"/>
    </location>
</feature>
<feature type="transmembrane region" description="Helical" evidence="1">
    <location>
        <begin position="39"/>
        <end position="61"/>
    </location>
</feature>
<sequence>MGDYYVLGVIPHVIECTKILSSHDNGTGTNDWLFVTNEVLYYIYPVFIGLALIFTLLNSIVTSKMATDSHECYLAAFNVLSFLLVLCSAAIHLPTYVPLEQNPYYYSLGMWQGLPYVMVLENWCLYSCTWLLAMAVIERVGHSMCGQWHASFGRLHGILASILMLVICFVCSLPQYWEYELSEVTDQYGSHNCTRMVVAPLDSVVDTTGGYISQYYYYHWVMVIFSVALPYLVLPIILPPMCCRKMHTYSALSGNGHISTYADDHITSKDYMKDEKNFNHLLGVIVMIYLVLSAPRNALRVVHNPPLFMQICENDLLADTITILSDVLFYFMFSILYLFNLCCYPKFRRALHSLRCTRCRK</sequence>
<dbReference type="OrthoDB" id="6094942at2759"/>
<evidence type="ECO:0000313" key="3">
    <source>
        <dbReference type="Proteomes" id="UP000593567"/>
    </source>
</evidence>
<dbReference type="AlphaFoldDB" id="A0A7J7J9L9"/>
<dbReference type="Gene3D" id="1.20.1070.10">
    <property type="entry name" value="Rhodopsin 7-helix transmembrane proteins"/>
    <property type="match status" value="1"/>
</dbReference>
<dbReference type="EMBL" id="VXIV02002852">
    <property type="protein sequence ID" value="KAF6022424.1"/>
    <property type="molecule type" value="Genomic_DNA"/>
</dbReference>
<feature type="transmembrane region" description="Helical" evidence="1">
    <location>
        <begin position="158"/>
        <end position="177"/>
    </location>
</feature>
<keyword evidence="1" id="KW-0812">Transmembrane</keyword>
<keyword evidence="1" id="KW-1133">Transmembrane helix</keyword>
<reference evidence="2" key="1">
    <citation type="submission" date="2020-06" db="EMBL/GenBank/DDBJ databases">
        <title>Draft genome of Bugula neritina, a colonial animal packing powerful symbionts and potential medicines.</title>
        <authorList>
            <person name="Rayko M."/>
        </authorList>
    </citation>
    <scope>NUCLEOTIDE SEQUENCE [LARGE SCALE GENOMIC DNA]</scope>
    <source>
        <strain evidence="2">Kwan_BN1</strain>
    </source>
</reference>
<keyword evidence="3" id="KW-1185">Reference proteome</keyword>
<gene>
    <name evidence="2" type="ORF">EB796_019270</name>
</gene>
<evidence type="ECO:0008006" key="4">
    <source>
        <dbReference type="Google" id="ProtNLM"/>
    </source>
</evidence>
<name>A0A7J7J9L9_BUGNE</name>
<feature type="transmembrane region" description="Helical" evidence="1">
    <location>
        <begin position="316"/>
        <end position="339"/>
    </location>
</feature>
<comment type="caution">
    <text evidence="2">The sequence shown here is derived from an EMBL/GenBank/DDBJ whole genome shotgun (WGS) entry which is preliminary data.</text>
</comment>
<proteinExistence type="predicted"/>
<feature type="transmembrane region" description="Helical" evidence="1">
    <location>
        <begin position="73"/>
        <end position="93"/>
    </location>
</feature>
<accession>A0A7J7J9L9</accession>
<evidence type="ECO:0000256" key="1">
    <source>
        <dbReference type="SAM" id="Phobius"/>
    </source>
</evidence>
<organism evidence="2 3">
    <name type="scientific">Bugula neritina</name>
    <name type="common">Brown bryozoan</name>
    <name type="synonym">Sertularia neritina</name>
    <dbReference type="NCBI Taxonomy" id="10212"/>
    <lineage>
        <taxon>Eukaryota</taxon>
        <taxon>Metazoa</taxon>
        <taxon>Spiralia</taxon>
        <taxon>Lophotrochozoa</taxon>
        <taxon>Bryozoa</taxon>
        <taxon>Gymnolaemata</taxon>
        <taxon>Cheilostomatida</taxon>
        <taxon>Flustrina</taxon>
        <taxon>Buguloidea</taxon>
        <taxon>Bugulidae</taxon>
        <taxon>Bugula</taxon>
    </lineage>
</organism>